<organism evidence="8 9">
    <name type="scientific">Candidatus Nomurabacteria bacterium RIFCSPLOWO2_12_FULL_46_14</name>
    <dbReference type="NCBI Taxonomy" id="1801797"/>
    <lineage>
        <taxon>Bacteria</taxon>
        <taxon>Candidatus Nomuraibacteriota</taxon>
    </lineage>
</organism>
<keyword evidence="5 6" id="KW-0472">Membrane</keyword>
<sequence length="231" mass="26097">MTTYKKFFRYASIPALIAIGYLGFVLVWRSLGLPDTKEIIALAENYYEQYGYYTVLVGALIEGALFVNWYLPGSVVVALGVVLSRSAGLNVFLVLFLIILGFYLTALLNYALGRFGWYHVFLRLGLEKPLEKFKIQMEDKGPRILFSTYIHPNFGALSSTAAGILRVNFFKFALMALPPIIVWNTFWAGVFYFFGNALLDHLSLLIVVAGTLIYIMLFGKLKKPKEHLNIP</sequence>
<dbReference type="Proteomes" id="UP000176192">
    <property type="component" value="Unassembled WGS sequence"/>
</dbReference>
<gene>
    <name evidence="8" type="ORF">A3G06_02835</name>
</gene>
<dbReference type="PANTHER" id="PTHR42709:SF6">
    <property type="entry name" value="UNDECAPRENYL PHOSPHATE TRANSPORTER A"/>
    <property type="match status" value="1"/>
</dbReference>
<evidence type="ECO:0000313" key="9">
    <source>
        <dbReference type="Proteomes" id="UP000176192"/>
    </source>
</evidence>
<feature type="transmembrane region" description="Helical" evidence="6">
    <location>
        <begin position="172"/>
        <end position="195"/>
    </location>
</feature>
<dbReference type="InterPro" id="IPR051311">
    <property type="entry name" value="DedA_domain"/>
</dbReference>
<comment type="caution">
    <text evidence="8">The sequence shown here is derived from an EMBL/GenBank/DDBJ whole genome shotgun (WGS) entry which is preliminary data.</text>
</comment>
<evidence type="ECO:0000313" key="8">
    <source>
        <dbReference type="EMBL" id="OGJ02508.1"/>
    </source>
</evidence>
<feature type="transmembrane region" description="Helical" evidence="6">
    <location>
        <begin position="91"/>
        <end position="112"/>
    </location>
</feature>
<keyword evidence="4 6" id="KW-1133">Transmembrane helix</keyword>
<reference evidence="8 9" key="1">
    <citation type="journal article" date="2016" name="Nat. Commun.">
        <title>Thousands of microbial genomes shed light on interconnected biogeochemical processes in an aquifer system.</title>
        <authorList>
            <person name="Anantharaman K."/>
            <person name="Brown C.T."/>
            <person name="Hug L.A."/>
            <person name="Sharon I."/>
            <person name="Castelle C.J."/>
            <person name="Probst A.J."/>
            <person name="Thomas B.C."/>
            <person name="Singh A."/>
            <person name="Wilkins M.J."/>
            <person name="Karaoz U."/>
            <person name="Brodie E.L."/>
            <person name="Williams K.H."/>
            <person name="Hubbard S.S."/>
            <person name="Banfield J.F."/>
        </authorList>
    </citation>
    <scope>NUCLEOTIDE SEQUENCE [LARGE SCALE GENOMIC DNA]</scope>
</reference>
<proteinExistence type="predicted"/>
<dbReference type="Pfam" id="PF09335">
    <property type="entry name" value="VTT_dom"/>
    <property type="match status" value="1"/>
</dbReference>
<dbReference type="GO" id="GO:0005886">
    <property type="term" value="C:plasma membrane"/>
    <property type="evidence" value="ECO:0007669"/>
    <property type="project" value="UniProtKB-SubCell"/>
</dbReference>
<evidence type="ECO:0000256" key="2">
    <source>
        <dbReference type="ARBA" id="ARBA00022475"/>
    </source>
</evidence>
<evidence type="ECO:0000256" key="6">
    <source>
        <dbReference type="SAM" id="Phobius"/>
    </source>
</evidence>
<evidence type="ECO:0000256" key="4">
    <source>
        <dbReference type="ARBA" id="ARBA00022989"/>
    </source>
</evidence>
<dbReference type="AlphaFoldDB" id="A0A1F6Y815"/>
<evidence type="ECO:0000256" key="1">
    <source>
        <dbReference type="ARBA" id="ARBA00004651"/>
    </source>
</evidence>
<dbReference type="EMBL" id="MFVV01000044">
    <property type="protein sequence ID" value="OGJ02508.1"/>
    <property type="molecule type" value="Genomic_DNA"/>
</dbReference>
<evidence type="ECO:0000259" key="7">
    <source>
        <dbReference type="Pfam" id="PF09335"/>
    </source>
</evidence>
<feature type="transmembrane region" description="Helical" evidence="6">
    <location>
        <begin position="50"/>
        <end position="71"/>
    </location>
</feature>
<evidence type="ECO:0000256" key="3">
    <source>
        <dbReference type="ARBA" id="ARBA00022692"/>
    </source>
</evidence>
<dbReference type="PANTHER" id="PTHR42709">
    <property type="entry name" value="ALKALINE PHOSPHATASE LIKE PROTEIN"/>
    <property type="match status" value="1"/>
</dbReference>
<dbReference type="InterPro" id="IPR032816">
    <property type="entry name" value="VTT_dom"/>
</dbReference>
<keyword evidence="2" id="KW-1003">Cell membrane</keyword>
<name>A0A1F6Y815_9BACT</name>
<comment type="subcellular location">
    <subcellularLocation>
        <location evidence="1">Cell membrane</location>
        <topology evidence="1">Multi-pass membrane protein</topology>
    </subcellularLocation>
</comment>
<protein>
    <recommendedName>
        <fullName evidence="7">VTT domain-containing protein</fullName>
    </recommendedName>
</protein>
<accession>A0A1F6Y815</accession>
<keyword evidence="3 6" id="KW-0812">Transmembrane</keyword>
<feature type="transmembrane region" description="Helical" evidence="6">
    <location>
        <begin position="7"/>
        <end position="30"/>
    </location>
</feature>
<dbReference type="STRING" id="1801797.A3G06_02835"/>
<evidence type="ECO:0000256" key="5">
    <source>
        <dbReference type="ARBA" id="ARBA00023136"/>
    </source>
</evidence>
<feature type="domain" description="VTT" evidence="7">
    <location>
        <begin position="71"/>
        <end position="192"/>
    </location>
</feature>
<feature type="transmembrane region" description="Helical" evidence="6">
    <location>
        <begin position="201"/>
        <end position="219"/>
    </location>
</feature>